<keyword evidence="2" id="KW-0732">Signal</keyword>
<name>A0A918WLW6_9BACT</name>
<dbReference type="AlphaFoldDB" id="A0A918WLW6"/>
<dbReference type="RefSeq" id="WP_189570028.1">
    <property type="nucleotide sequence ID" value="NZ_BMXI01000009.1"/>
</dbReference>
<keyword evidence="4" id="KW-1185">Reference proteome</keyword>
<feature type="signal peptide" evidence="2">
    <location>
        <begin position="1"/>
        <end position="23"/>
    </location>
</feature>
<dbReference type="InterPro" id="IPR038765">
    <property type="entry name" value="Papain-like_cys_pep_sf"/>
</dbReference>
<reference evidence="3" key="2">
    <citation type="submission" date="2020-09" db="EMBL/GenBank/DDBJ databases">
        <authorList>
            <person name="Sun Q."/>
            <person name="Kim S."/>
        </authorList>
    </citation>
    <scope>NUCLEOTIDE SEQUENCE</scope>
    <source>
        <strain evidence="3">KCTC 12988</strain>
    </source>
</reference>
<dbReference type="SUPFAM" id="SSF54001">
    <property type="entry name" value="Cysteine proteinases"/>
    <property type="match status" value="1"/>
</dbReference>
<evidence type="ECO:0008006" key="5">
    <source>
        <dbReference type="Google" id="ProtNLM"/>
    </source>
</evidence>
<proteinExistence type="predicted"/>
<feature type="region of interest" description="Disordered" evidence="1">
    <location>
        <begin position="136"/>
        <end position="165"/>
    </location>
</feature>
<comment type="caution">
    <text evidence="3">The sequence shown here is derived from an EMBL/GenBank/DDBJ whole genome shotgun (WGS) entry which is preliminary data.</text>
</comment>
<evidence type="ECO:0000313" key="3">
    <source>
        <dbReference type="EMBL" id="GHC55220.1"/>
    </source>
</evidence>
<dbReference type="Proteomes" id="UP000644507">
    <property type="component" value="Unassembled WGS sequence"/>
</dbReference>
<gene>
    <name evidence="3" type="ORF">GCM10007100_22190</name>
</gene>
<feature type="compositionally biased region" description="Basic and acidic residues" evidence="1">
    <location>
        <begin position="144"/>
        <end position="158"/>
    </location>
</feature>
<reference evidence="3" key="1">
    <citation type="journal article" date="2014" name="Int. J. Syst. Evol. Microbiol.">
        <title>Complete genome sequence of Corynebacterium casei LMG S-19264T (=DSM 44701T), isolated from a smear-ripened cheese.</title>
        <authorList>
            <consortium name="US DOE Joint Genome Institute (JGI-PGF)"/>
            <person name="Walter F."/>
            <person name="Albersmeier A."/>
            <person name="Kalinowski J."/>
            <person name="Ruckert C."/>
        </authorList>
    </citation>
    <scope>NUCLEOTIDE SEQUENCE</scope>
    <source>
        <strain evidence="3">KCTC 12988</strain>
    </source>
</reference>
<dbReference type="Gene3D" id="3.90.1720.10">
    <property type="entry name" value="endopeptidase domain like (from Nostoc punctiforme)"/>
    <property type="match status" value="1"/>
</dbReference>
<evidence type="ECO:0000313" key="4">
    <source>
        <dbReference type="Proteomes" id="UP000644507"/>
    </source>
</evidence>
<accession>A0A918WLW6</accession>
<feature type="chain" id="PRO_5037918321" description="NlpC/P60 domain-containing protein" evidence="2">
    <location>
        <begin position="24"/>
        <end position="165"/>
    </location>
</feature>
<sequence>MQVFIRFALVAGFLWCWASVAQGETKPGSSLVTIDGKGLAVVAKDAPEIVKKVVQAANKIVGKPYKYGGGHGSAKDTGYDCSGAVSFVLRELGHLDFALSSGGFLTFGEKGEGEHLTVWARKGHVFLTVGGVRFDTQGQDEEDGPRWTEEKRSKEKFQARRLKAS</sequence>
<evidence type="ECO:0000256" key="2">
    <source>
        <dbReference type="SAM" id="SignalP"/>
    </source>
</evidence>
<dbReference type="EMBL" id="BMXI01000009">
    <property type="protein sequence ID" value="GHC55220.1"/>
    <property type="molecule type" value="Genomic_DNA"/>
</dbReference>
<evidence type="ECO:0000256" key="1">
    <source>
        <dbReference type="SAM" id="MobiDB-lite"/>
    </source>
</evidence>
<organism evidence="3 4">
    <name type="scientific">Roseibacillus persicicus</name>
    <dbReference type="NCBI Taxonomy" id="454148"/>
    <lineage>
        <taxon>Bacteria</taxon>
        <taxon>Pseudomonadati</taxon>
        <taxon>Verrucomicrobiota</taxon>
        <taxon>Verrucomicrobiia</taxon>
        <taxon>Verrucomicrobiales</taxon>
        <taxon>Verrucomicrobiaceae</taxon>
        <taxon>Roseibacillus</taxon>
    </lineage>
</organism>
<protein>
    <recommendedName>
        <fullName evidence="5">NlpC/P60 domain-containing protein</fullName>
    </recommendedName>
</protein>